<dbReference type="InterPro" id="IPR018378">
    <property type="entry name" value="C-type_lectin_CS"/>
</dbReference>
<dbReference type="CDD" id="cd03590">
    <property type="entry name" value="CLECT_DC-SIGN_like"/>
    <property type="match status" value="1"/>
</dbReference>
<dbReference type="SUPFAM" id="SSF56436">
    <property type="entry name" value="C-type lectin-like"/>
    <property type="match status" value="1"/>
</dbReference>
<evidence type="ECO:0000256" key="5">
    <source>
        <dbReference type="SAM" id="MobiDB-lite"/>
    </source>
</evidence>
<evidence type="ECO:0000256" key="2">
    <source>
        <dbReference type="ARBA" id="ARBA00023157"/>
    </source>
</evidence>
<evidence type="ECO:0000256" key="4">
    <source>
        <dbReference type="SAM" id="Coils"/>
    </source>
</evidence>
<sequence length="294" mass="33787">MSSYGNTNIPSFTHGMDREDEEEMDIYANADPINRTETENSKRHQTPQHTEMACVKIRSSRAAAVCLVLLCVLLLTAVIVLGVYIHTKSTNFTEEGAQLLTKITNITEERDQLLTKITNIAAERDQLLTNITNLTEERDQLLTKSIQLTKERDVLIKQREQSKCLCEKVGWTRYKSSYYYVSSEVKSWTESRRYCTDRGADLIIINNKEEQMSETNFDFVQRISDGAQVWIGLTDSDVEGTWKWVDGNTLTSGFWDPREPNGDREENCALNYSPGWADYPCDDTHYWICMCTVK</sequence>
<name>A0AAW2AUN1_CULAL</name>
<keyword evidence="2" id="KW-1015">Disulfide bond</keyword>
<evidence type="ECO:0000256" key="1">
    <source>
        <dbReference type="ARBA" id="ARBA00022734"/>
    </source>
</evidence>
<dbReference type="InterPro" id="IPR033989">
    <property type="entry name" value="CD209-like_CTLD"/>
</dbReference>
<dbReference type="Pfam" id="PF00059">
    <property type="entry name" value="Lectin_C"/>
    <property type="match status" value="1"/>
</dbReference>
<dbReference type="InterPro" id="IPR016187">
    <property type="entry name" value="CTDL_fold"/>
</dbReference>
<keyword evidence="6" id="KW-0472">Membrane</keyword>
<feature type="transmembrane region" description="Helical" evidence="6">
    <location>
        <begin position="62"/>
        <end position="85"/>
    </location>
</feature>
<keyword evidence="6" id="KW-0812">Transmembrane</keyword>
<evidence type="ECO:0000256" key="3">
    <source>
        <dbReference type="ARBA" id="ARBA00023180"/>
    </source>
</evidence>
<dbReference type="Gene3D" id="3.10.100.10">
    <property type="entry name" value="Mannose-Binding Protein A, subunit A"/>
    <property type="match status" value="1"/>
</dbReference>
<dbReference type="PANTHER" id="PTHR46490">
    <property type="entry name" value="C-TYPE LECTIN DOMAIN FAMILY 12 MEMBER A-RELATED"/>
    <property type="match status" value="1"/>
</dbReference>
<organism evidence="8 9">
    <name type="scientific">Culter alburnus</name>
    <name type="common">Topmouth culter</name>
    <dbReference type="NCBI Taxonomy" id="194366"/>
    <lineage>
        <taxon>Eukaryota</taxon>
        <taxon>Metazoa</taxon>
        <taxon>Chordata</taxon>
        <taxon>Craniata</taxon>
        <taxon>Vertebrata</taxon>
        <taxon>Euteleostomi</taxon>
        <taxon>Actinopterygii</taxon>
        <taxon>Neopterygii</taxon>
        <taxon>Teleostei</taxon>
        <taxon>Ostariophysi</taxon>
        <taxon>Cypriniformes</taxon>
        <taxon>Xenocyprididae</taxon>
        <taxon>Xenocypridinae</taxon>
        <taxon>Culter</taxon>
    </lineage>
</organism>
<dbReference type="PANTHER" id="PTHR46490:SF6">
    <property type="entry name" value="ASIALOGLYCOPROTEIN RECEPTOR 1-LIKE-RELATED"/>
    <property type="match status" value="1"/>
</dbReference>
<evidence type="ECO:0000313" key="9">
    <source>
        <dbReference type="Proteomes" id="UP001479290"/>
    </source>
</evidence>
<feature type="compositionally biased region" description="Polar residues" evidence="5">
    <location>
        <begin position="1"/>
        <end position="11"/>
    </location>
</feature>
<proteinExistence type="predicted"/>
<keyword evidence="6" id="KW-1133">Transmembrane helix</keyword>
<dbReference type="InterPro" id="IPR052309">
    <property type="entry name" value="C-type_Lectin_Domain_Fam1"/>
</dbReference>
<keyword evidence="9" id="KW-1185">Reference proteome</keyword>
<dbReference type="Gene3D" id="1.20.5.400">
    <property type="match status" value="1"/>
</dbReference>
<dbReference type="AlphaFoldDB" id="A0AAW2AUN1"/>
<protein>
    <recommendedName>
        <fullName evidence="7">C-type lectin domain-containing protein</fullName>
    </recommendedName>
</protein>
<comment type="caution">
    <text evidence="8">The sequence shown here is derived from an EMBL/GenBank/DDBJ whole genome shotgun (WGS) entry which is preliminary data.</text>
</comment>
<dbReference type="Proteomes" id="UP001479290">
    <property type="component" value="Unassembled WGS sequence"/>
</dbReference>
<keyword evidence="1" id="KW-0430">Lectin</keyword>
<dbReference type="InterPro" id="IPR001304">
    <property type="entry name" value="C-type_lectin-like"/>
</dbReference>
<feature type="region of interest" description="Disordered" evidence="5">
    <location>
        <begin position="1"/>
        <end position="20"/>
    </location>
</feature>
<evidence type="ECO:0000259" key="7">
    <source>
        <dbReference type="PROSITE" id="PS50041"/>
    </source>
</evidence>
<dbReference type="EMBL" id="JAWDJR010000004">
    <property type="protein sequence ID" value="KAK9976469.1"/>
    <property type="molecule type" value="Genomic_DNA"/>
</dbReference>
<dbReference type="GO" id="GO:0030246">
    <property type="term" value="F:carbohydrate binding"/>
    <property type="evidence" value="ECO:0007669"/>
    <property type="project" value="UniProtKB-KW"/>
</dbReference>
<dbReference type="InterPro" id="IPR016186">
    <property type="entry name" value="C-type_lectin-like/link_sf"/>
</dbReference>
<gene>
    <name evidence="8" type="ORF">ABG768_021674</name>
</gene>
<reference evidence="8 9" key="1">
    <citation type="submission" date="2024-05" db="EMBL/GenBank/DDBJ databases">
        <title>A high-quality chromosomal-level genome assembly of Topmouth culter (Culter alburnus).</title>
        <authorList>
            <person name="Zhao H."/>
        </authorList>
    </citation>
    <scope>NUCLEOTIDE SEQUENCE [LARGE SCALE GENOMIC DNA]</scope>
    <source>
        <strain evidence="8">CATC2023</strain>
        <tissue evidence="8">Muscle</tissue>
    </source>
</reference>
<accession>A0AAW2AUN1</accession>
<feature type="coiled-coil region" evidence="4">
    <location>
        <begin position="117"/>
        <end position="151"/>
    </location>
</feature>
<dbReference type="SMART" id="SM00034">
    <property type="entry name" value="CLECT"/>
    <property type="match status" value="1"/>
</dbReference>
<dbReference type="PROSITE" id="PS00615">
    <property type="entry name" value="C_TYPE_LECTIN_1"/>
    <property type="match status" value="1"/>
</dbReference>
<evidence type="ECO:0000256" key="6">
    <source>
        <dbReference type="SAM" id="Phobius"/>
    </source>
</evidence>
<evidence type="ECO:0000313" key="8">
    <source>
        <dbReference type="EMBL" id="KAK9976469.1"/>
    </source>
</evidence>
<dbReference type="PROSITE" id="PS50041">
    <property type="entry name" value="C_TYPE_LECTIN_2"/>
    <property type="match status" value="1"/>
</dbReference>
<feature type="domain" description="C-type lectin" evidence="7">
    <location>
        <begin position="174"/>
        <end position="290"/>
    </location>
</feature>
<keyword evidence="4" id="KW-0175">Coiled coil</keyword>
<keyword evidence="3" id="KW-0325">Glycoprotein</keyword>